<comment type="subcellular location">
    <subcellularLocation>
        <location evidence="1">Nucleus</location>
    </subcellularLocation>
</comment>
<keyword evidence="4" id="KW-0804">Transcription</keyword>
<feature type="domain" description="KID" evidence="8">
    <location>
        <begin position="68"/>
        <end position="127"/>
    </location>
</feature>
<dbReference type="EMBL" id="JAGKHQ010000004">
    <property type="protein sequence ID" value="KAG7518835.1"/>
    <property type="molecule type" value="Genomic_DNA"/>
</dbReference>
<dbReference type="AlphaFoldDB" id="A0AAV6SPC4"/>
<keyword evidence="3" id="KW-0238">DNA-binding</keyword>
<evidence type="ECO:0000256" key="2">
    <source>
        <dbReference type="ARBA" id="ARBA00023015"/>
    </source>
</evidence>
<dbReference type="InterPro" id="IPR003102">
    <property type="entry name" value="CREB1-like_pKID"/>
</dbReference>
<dbReference type="Pfam" id="PF02173">
    <property type="entry name" value="pKID"/>
    <property type="match status" value="1"/>
</dbReference>
<dbReference type="PANTHER" id="PTHR45879:SF1">
    <property type="entry name" value="CYCLIC AMP-RESPONSIVE ELEMENT-BINDING PROTEIN 1"/>
    <property type="match status" value="1"/>
</dbReference>
<dbReference type="SMART" id="SM00338">
    <property type="entry name" value="BRLZ"/>
    <property type="match status" value="1"/>
</dbReference>
<evidence type="ECO:0000313" key="9">
    <source>
        <dbReference type="EMBL" id="KAG7518835.1"/>
    </source>
</evidence>
<evidence type="ECO:0000256" key="5">
    <source>
        <dbReference type="ARBA" id="ARBA00023242"/>
    </source>
</evidence>
<dbReference type="CDD" id="cd14690">
    <property type="entry name" value="bZIP_CREB1"/>
    <property type="match status" value="1"/>
</dbReference>
<dbReference type="Pfam" id="PF00170">
    <property type="entry name" value="bZIP_1"/>
    <property type="match status" value="1"/>
</dbReference>
<evidence type="ECO:0000259" key="8">
    <source>
        <dbReference type="PROSITE" id="PS50953"/>
    </source>
</evidence>
<evidence type="ECO:0000256" key="4">
    <source>
        <dbReference type="ARBA" id="ARBA00023163"/>
    </source>
</evidence>
<keyword evidence="5" id="KW-0539">Nucleus</keyword>
<feature type="region of interest" description="Disordered" evidence="6">
    <location>
        <begin position="107"/>
        <end position="130"/>
    </location>
</feature>
<evidence type="ECO:0000256" key="1">
    <source>
        <dbReference type="ARBA" id="ARBA00004123"/>
    </source>
</evidence>
<name>A0AAV6SPC4_SOLSE</name>
<dbReference type="GO" id="GO:0000981">
    <property type="term" value="F:DNA-binding transcription factor activity, RNA polymerase II-specific"/>
    <property type="evidence" value="ECO:0007669"/>
    <property type="project" value="TreeGrafter"/>
</dbReference>
<organism evidence="9 10">
    <name type="scientific">Solea senegalensis</name>
    <name type="common">Senegalese sole</name>
    <dbReference type="NCBI Taxonomy" id="28829"/>
    <lineage>
        <taxon>Eukaryota</taxon>
        <taxon>Metazoa</taxon>
        <taxon>Chordata</taxon>
        <taxon>Craniata</taxon>
        <taxon>Vertebrata</taxon>
        <taxon>Euteleostomi</taxon>
        <taxon>Actinopterygii</taxon>
        <taxon>Neopterygii</taxon>
        <taxon>Teleostei</taxon>
        <taxon>Neoteleostei</taxon>
        <taxon>Acanthomorphata</taxon>
        <taxon>Carangaria</taxon>
        <taxon>Pleuronectiformes</taxon>
        <taxon>Pleuronectoidei</taxon>
        <taxon>Soleidae</taxon>
        <taxon>Solea</taxon>
    </lineage>
</organism>
<dbReference type="GO" id="GO:0035497">
    <property type="term" value="F:cAMP response element binding"/>
    <property type="evidence" value="ECO:0007669"/>
    <property type="project" value="TreeGrafter"/>
</dbReference>
<dbReference type="GO" id="GO:1990589">
    <property type="term" value="C:ATF4-CREB1 transcription factor complex"/>
    <property type="evidence" value="ECO:0007669"/>
    <property type="project" value="TreeGrafter"/>
</dbReference>
<evidence type="ECO:0000313" key="10">
    <source>
        <dbReference type="Proteomes" id="UP000693946"/>
    </source>
</evidence>
<evidence type="ECO:0000256" key="6">
    <source>
        <dbReference type="SAM" id="MobiDB-lite"/>
    </source>
</evidence>
<gene>
    <name evidence="9" type="ORF">JOB18_044819</name>
</gene>
<dbReference type="PROSITE" id="PS00036">
    <property type="entry name" value="BZIP_BASIC"/>
    <property type="match status" value="1"/>
</dbReference>
<accession>A0AAV6SPC4</accession>
<evidence type="ECO:0000259" key="7">
    <source>
        <dbReference type="PROSITE" id="PS50217"/>
    </source>
</evidence>
<dbReference type="PROSITE" id="PS50217">
    <property type="entry name" value="BZIP"/>
    <property type="match status" value="1"/>
</dbReference>
<feature type="domain" description="BZIP" evidence="7">
    <location>
        <begin position="245"/>
        <end position="295"/>
    </location>
</feature>
<keyword evidence="10" id="KW-1185">Reference proteome</keyword>
<proteinExistence type="predicted"/>
<sequence>MQPQNIYICFSSNTHPQLNHQGQETAMTKTESQQIANLAQVSTNHTSATSPTVTLAQLPNEQMVQDHCIIQGQQISAQSEESQDSIDSVRNRETMSWRPSYRRILNDLLSNAPPDPRAQEEKDLSTPTPVPTPMYHPSSGQYIELTQGGAIQLANSGTNQVQSLQTLTKTNTAAAAQPGAMILQYAQTRNGQQILVPANPMVVQATPSGAQPYQLRTAPAGSMAHGMIMASTPALLTQGATKEVTRKQEVRLIKNREAARECRRKKKEYIQYLQTRVTTLEHQNKIIAEEIQAIKALNKKKPE</sequence>
<evidence type="ECO:0000256" key="3">
    <source>
        <dbReference type="ARBA" id="ARBA00023125"/>
    </source>
</evidence>
<dbReference type="PANTHER" id="PTHR45879">
    <property type="entry name" value="CYCLIC AMP RESPONSE ELEMENT-BINDING PROTEIN B"/>
    <property type="match status" value="1"/>
</dbReference>
<dbReference type="InterPro" id="IPR004827">
    <property type="entry name" value="bZIP"/>
</dbReference>
<dbReference type="PROSITE" id="PS50953">
    <property type="entry name" value="KID"/>
    <property type="match status" value="1"/>
</dbReference>
<keyword evidence="2" id="KW-0805">Transcription regulation</keyword>
<dbReference type="InterPro" id="IPR001630">
    <property type="entry name" value="Leuzip_CREB"/>
</dbReference>
<comment type="caution">
    <text evidence="9">The sequence shown here is derived from an EMBL/GenBank/DDBJ whole genome shotgun (WGS) entry which is preliminary data.</text>
</comment>
<reference evidence="9 10" key="1">
    <citation type="journal article" date="2021" name="Sci. Rep.">
        <title>Chromosome anchoring in Senegalese sole (Solea senegalensis) reveals sex-associated markers and genome rearrangements in flatfish.</title>
        <authorList>
            <person name="Guerrero-Cozar I."/>
            <person name="Gomez-Garrido J."/>
            <person name="Berbel C."/>
            <person name="Martinez-Blanch J.F."/>
            <person name="Alioto T."/>
            <person name="Claros M.G."/>
            <person name="Gagnaire P.A."/>
            <person name="Manchado M."/>
        </authorList>
    </citation>
    <scope>NUCLEOTIDE SEQUENCE [LARGE SCALE GENOMIC DNA]</scope>
    <source>
        <strain evidence="9">Sse05_10M</strain>
    </source>
</reference>
<protein>
    <submittedName>
        <fullName evidence="9">Cyclic AMP-responsive element-binding protein 1</fullName>
    </submittedName>
</protein>
<dbReference type="Proteomes" id="UP000693946">
    <property type="component" value="Linkage Group LG12"/>
</dbReference>